<organism evidence="1 2">
    <name type="scientific">Orchesella dallaii</name>
    <dbReference type="NCBI Taxonomy" id="48710"/>
    <lineage>
        <taxon>Eukaryota</taxon>
        <taxon>Metazoa</taxon>
        <taxon>Ecdysozoa</taxon>
        <taxon>Arthropoda</taxon>
        <taxon>Hexapoda</taxon>
        <taxon>Collembola</taxon>
        <taxon>Entomobryomorpha</taxon>
        <taxon>Entomobryoidea</taxon>
        <taxon>Orchesellidae</taxon>
        <taxon>Orchesellinae</taxon>
        <taxon>Orchesella</taxon>
    </lineage>
</organism>
<accession>A0ABP1QLW9</accession>
<dbReference type="EMBL" id="CAXLJM020000039">
    <property type="protein sequence ID" value="CAL8108186.1"/>
    <property type="molecule type" value="Genomic_DNA"/>
</dbReference>
<gene>
    <name evidence="1" type="ORF">ODALV1_LOCUS12902</name>
</gene>
<evidence type="ECO:0000313" key="1">
    <source>
        <dbReference type="EMBL" id="CAL8108186.1"/>
    </source>
</evidence>
<sequence>MSSPEYSWKVKLLKKFTIPTDKLKYLKTLCGLLQEVKDFKWKETQYQGLVSYMETSRPTMRTLTLYKGIEAKYNIVEARECFFTAKFWKVLDEEEKICAWVEPLLNGSDDYDYASKTLSVEERKEIMRKFVEAAKAMSEMITEFSKLKQEWDEIEGEMNDVIDHCIKQVQTLIAENATGRRR</sequence>
<name>A0ABP1QLW9_9HEXA</name>
<dbReference type="Proteomes" id="UP001642540">
    <property type="component" value="Unassembled WGS sequence"/>
</dbReference>
<protein>
    <submittedName>
        <fullName evidence="1">Uncharacterized protein</fullName>
    </submittedName>
</protein>
<keyword evidence="2" id="KW-1185">Reference proteome</keyword>
<comment type="caution">
    <text evidence="1">The sequence shown here is derived from an EMBL/GenBank/DDBJ whole genome shotgun (WGS) entry which is preliminary data.</text>
</comment>
<proteinExistence type="predicted"/>
<evidence type="ECO:0000313" key="2">
    <source>
        <dbReference type="Proteomes" id="UP001642540"/>
    </source>
</evidence>
<reference evidence="1 2" key="1">
    <citation type="submission" date="2024-08" db="EMBL/GenBank/DDBJ databases">
        <authorList>
            <person name="Cucini C."/>
            <person name="Frati F."/>
        </authorList>
    </citation>
    <scope>NUCLEOTIDE SEQUENCE [LARGE SCALE GENOMIC DNA]</scope>
</reference>